<feature type="compositionally biased region" description="Low complexity" evidence="2">
    <location>
        <begin position="950"/>
        <end position="966"/>
    </location>
</feature>
<protein>
    <submittedName>
        <fullName evidence="3">Uncharacterized protein</fullName>
    </submittedName>
</protein>
<dbReference type="EMBL" id="OC859866">
    <property type="protein sequence ID" value="CAD7628024.1"/>
    <property type="molecule type" value="Genomic_DNA"/>
</dbReference>
<organism evidence="3">
    <name type="scientific">Medioppia subpectinata</name>
    <dbReference type="NCBI Taxonomy" id="1979941"/>
    <lineage>
        <taxon>Eukaryota</taxon>
        <taxon>Metazoa</taxon>
        <taxon>Ecdysozoa</taxon>
        <taxon>Arthropoda</taxon>
        <taxon>Chelicerata</taxon>
        <taxon>Arachnida</taxon>
        <taxon>Acari</taxon>
        <taxon>Acariformes</taxon>
        <taxon>Sarcoptiformes</taxon>
        <taxon>Oribatida</taxon>
        <taxon>Brachypylina</taxon>
        <taxon>Oppioidea</taxon>
        <taxon>Oppiidae</taxon>
        <taxon>Medioppia</taxon>
    </lineage>
</organism>
<feature type="region of interest" description="Disordered" evidence="2">
    <location>
        <begin position="918"/>
        <end position="991"/>
    </location>
</feature>
<evidence type="ECO:0000313" key="4">
    <source>
        <dbReference type="Proteomes" id="UP000759131"/>
    </source>
</evidence>
<sequence length="1156" mass="129773">MLCITTAVLAKEDGVENRALNGFGTHLPNTYHFGYDSQAKDSPRLMREESRLPDGTVRGRYGYTDPFGVFRIVKYVSGNNGYYATEEIGEYPAPALTSTSTSTPHYFKATAPQVEDVVSSEEPDSYGRDFVAKFNPPLYHPEAHTMDTNGRQSAPNAPDDSPGKQFTPDNSHNIFSLSNSEEILEKKYRERKNLAKSLTQSHNRLNSGPKEPVIDKRVGQVLPTTTTTTTTRRPNRVPHLIGDNVSKELRREVNSSPIDDNNRSSIRFNVNHIVKSDDISRNRTQTSRQNSTHFELISNHRRRVGSERRFRDFAINTATSDDTTRRPDDTTTQQIPDRVSHLYYSPTRAPAVSFVTSVSREIHEEINETDSKSGSSDESERKTHEWYKSDDRFAVWTFTPEPTLPDTNATTDETIGLKVEDNVSSVSDKSPDVSAFLVRSGVQEFKTIPEDMTEEEMPKYLDRNYFFDLPKNMPTIKTTVDSNPIEYKPEINYKTFNNFFNRNSSPNKEESVGSDDTNEANIYEEVLTTEPTITETTPQSPQYESTQLVETELKTNGAQNTDNSSPDVTKSAFYHNLWSNLKNENNSAINDELMTTTLSPTTSTTSGNNYYKSYIFGEYNDHKSQTDHNSHVLRHFVHNLNKQSFNEKLVEESHDLSPSTETTTTFETTTETLVSGHKSDNNSLENKEINEKLLNTSFLTDFWHNLDVKSIMFSEGEPQNASLVSAPVVNTNTTTTTTTTTPITTTESPVVINENVSFITTTDSIETQTSFTTPTPVTTETISLEFLNNFWHNFNDNSDQYFIPLLDNKTVSEITNTTSDGLYETTASLADITPDEINDRPQEKTIDSNNNSLAAYERQDLDVLEDINYAIKVVPNVSANAPEVHKNQYIPPLQALFGLTQPVVKRVRKVQKHRLRQLISSADQSDRSIEESVPSTTTAAPEESADTYATITSTQTVSTISESQESPKSMANTDRVYRYIPPFPPSPPLIRDDNSDGSYDKMRANVGSNAEYSQTLNDMSEIVTTIQSMTKPIEKETIEVKESDFNDKTSVVFIERKDNMGSNEELKPTIELMAKSGHSRHQPNNDNSRPSNAVAADLTVCVVSIGPKTARTANQFVSQTGRVVLSVDTMRCHSRHTYRIECCDGVRQTALTGPVV</sequence>
<feature type="region of interest" description="Disordered" evidence="2">
    <location>
        <begin position="365"/>
        <end position="384"/>
    </location>
</feature>
<gene>
    <name evidence="3" type="ORF">OSB1V03_LOCUS8448</name>
</gene>
<dbReference type="Proteomes" id="UP000759131">
    <property type="component" value="Unassembled WGS sequence"/>
</dbReference>
<reference evidence="3" key="1">
    <citation type="submission" date="2020-11" db="EMBL/GenBank/DDBJ databases">
        <authorList>
            <person name="Tran Van P."/>
        </authorList>
    </citation>
    <scope>NUCLEOTIDE SEQUENCE</scope>
</reference>
<feature type="compositionally biased region" description="Polar residues" evidence="2">
    <location>
        <begin position="167"/>
        <end position="178"/>
    </location>
</feature>
<evidence type="ECO:0000256" key="1">
    <source>
        <dbReference type="PROSITE-ProRule" id="PRU00497"/>
    </source>
</evidence>
<dbReference type="OrthoDB" id="6436078at2759"/>
<dbReference type="Pfam" id="PF00379">
    <property type="entry name" value="Chitin_bind_4"/>
    <property type="match status" value="1"/>
</dbReference>
<dbReference type="PROSITE" id="PS51155">
    <property type="entry name" value="CHIT_BIND_RR_2"/>
    <property type="match status" value="1"/>
</dbReference>
<keyword evidence="4" id="KW-1185">Reference proteome</keyword>
<accession>A0A7R9Q0X5</accession>
<dbReference type="GO" id="GO:0042302">
    <property type="term" value="F:structural constituent of cuticle"/>
    <property type="evidence" value="ECO:0007669"/>
    <property type="project" value="UniProtKB-UniRule"/>
</dbReference>
<evidence type="ECO:0000256" key="2">
    <source>
        <dbReference type="SAM" id="MobiDB-lite"/>
    </source>
</evidence>
<feature type="region of interest" description="Disordered" evidence="2">
    <location>
        <begin position="137"/>
        <end position="178"/>
    </location>
</feature>
<keyword evidence="1" id="KW-0193">Cuticle</keyword>
<feature type="compositionally biased region" description="Polar residues" evidence="2">
    <location>
        <begin position="146"/>
        <end position="155"/>
    </location>
</feature>
<dbReference type="AlphaFoldDB" id="A0A7R9Q0X5"/>
<dbReference type="EMBL" id="CAJPIZ010005291">
    <property type="protein sequence ID" value="CAG2108454.1"/>
    <property type="molecule type" value="Genomic_DNA"/>
</dbReference>
<evidence type="ECO:0000313" key="3">
    <source>
        <dbReference type="EMBL" id="CAD7628024.1"/>
    </source>
</evidence>
<name>A0A7R9Q0X5_9ACAR</name>
<proteinExistence type="predicted"/>
<dbReference type="InterPro" id="IPR000618">
    <property type="entry name" value="Insect_cuticle"/>
</dbReference>
<feature type="region of interest" description="Disordered" evidence="2">
    <location>
        <begin position="314"/>
        <end position="335"/>
    </location>
</feature>